<organism evidence="4 5">
    <name type="scientific">Pelagomonas calceolata</name>
    <dbReference type="NCBI Taxonomy" id="35677"/>
    <lineage>
        <taxon>Eukaryota</taxon>
        <taxon>Sar</taxon>
        <taxon>Stramenopiles</taxon>
        <taxon>Ochrophyta</taxon>
        <taxon>Pelagophyceae</taxon>
        <taxon>Pelagomonadales</taxon>
        <taxon>Pelagomonadaceae</taxon>
        <taxon>Pelagomonas</taxon>
    </lineage>
</organism>
<dbReference type="SMART" id="SM00248">
    <property type="entry name" value="ANK"/>
    <property type="match status" value="5"/>
</dbReference>
<dbReference type="EMBL" id="CAKKNE010000005">
    <property type="protein sequence ID" value="CAH0377274.1"/>
    <property type="molecule type" value="Genomic_DNA"/>
</dbReference>
<accession>A0A8J2SPP2</accession>
<evidence type="ECO:0000313" key="4">
    <source>
        <dbReference type="EMBL" id="CAH0377274.1"/>
    </source>
</evidence>
<feature type="repeat" description="ANK" evidence="3">
    <location>
        <begin position="353"/>
        <end position="380"/>
    </location>
</feature>
<keyword evidence="1" id="KW-0677">Repeat</keyword>
<dbReference type="SUPFAM" id="SSF48403">
    <property type="entry name" value="Ankyrin repeat"/>
    <property type="match status" value="1"/>
</dbReference>
<feature type="repeat" description="ANK" evidence="3">
    <location>
        <begin position="564"/>
        <end position="596"/>
    </location>
</feature>
<evidence type="ECO:0000256" key="1">
    <source>
        <dbReference type="ARBA" id="ARBA00022737"/>
    </source>
</evidence>
<dbReference type="PANTHER" id="PTHR24198:SF194">
    <property type="entry name" value="INVERSIN-A"/>
    <property type="match status" value="1"/>
</dbReference>
<evidence type="ECO:0000256" key="3">
    <source>
        <dbReference type="PROSITE-ProRule" id="PRU00023"/>
    </source>
</evidence>
<protein>
    <submittedName>
        <fullName evidence="4">Uncharacterized protein</fullName>
    </submittedName>
</protein>
<keyword evidence="2 3" id="KW-0040">ANK repeat</keyword>
<dbReference type="InterPro" id="IPR002110">
    <property type="entry name" value="Ankyrin_rpt"/>
</dbReference>
<keyword evidence="5" id="KW-1185">Reference proteome</keyword>
<dbReference type="InterPro" id="IPR036770">
    <property type="entry name" value="Ankyrin_rpt-contain_sf"/>
</dbReference>
<gene>
    <name evidence="4" type="ORF">PECAL_5P18310</name>
</gene>
<proteinExistence type="predicted"/>
<feature type="repeat" description="ANK" evidence="3">
    <location>
        <begin position="311"/>
        <end position="339"/>
    </location>
</feature>
<dbReference type="Proteomes" id="UP000789595">
    <property type="component" value="Unassembled WGS sequence"/>
</dbReference>
<dbReference type="PROSITE" id="PS50297">
    <property type="entry name" value="ANK_REP_REGION"/>
    <property type="match status" value="4"/>
</dbReference>
<reference evidence="4" key="1">
    <citation type="submission" date="2021-11" db="EMBL/GenBank/DDBJ databases">
        <authorList>
            <consortium name="Genoscope - CEA"/>
            <person name="William W."/>
        </authorList>
    </citation>
    <scope>NUCLEOTIDE SEQUENCE</scope>
</reference>
<dbReference type="Gene3D" id="1.25.40.20">
    <property type="entry name" value="Ankyrin repeat-containing domain"/>
    <property type="match status" value="2"/>
</dbReference>
<evidence type="ECO:0000313" key="5">
    <source>
        <dbReference type="Proteomes" id="UP000789595"/>
    </source>
</evidence>
<dbReference type="PRINTS" id="PR01415">
    <property type="entry name" value="ANKYRIN"/>
</dbReference>
<dbReference type="PROSITE" id="PS50088">
    <property type="entry name" value="ANK_REPEAT"/>
    <property type="match status" value="4"/>
</dbReference>
<feature type="repeat" description="ANK" evidence="3">
    <location>
        <begin position="530"/>
        <end position="562"/>
    </location>
</feature>
<comment type="caution">
    <text evidence="4">The sequence shown here is derived from an EMBL/GenBank/DDBJ whole genome shotgun (WGS) entry which is preliminary data.</text>
</comment>
<dbReference type="Pfam" id="PF12796">
    <property type="entry name" value="Ank_2"/>
    <property type="match status" value="2"/>
</dbReference>
<evidence type="ECO:0000256" key="2">
    <source>
        <dbReference type="ARBA" id="ARBA00023043"/>
    </source>
</evidence>
<dbReference type="PANTHER" id="PTHR24198">
    <property type="entry name" value="ANKYRIN REPEAT AND PROTEIN KINASE DOMAIN-CONTAINING PROTEIN"/>
    <property type="match status" value="1"/>
</dbReference>
<sequence length="626" mass="68261">MEAPNYFAETLGRQHPLYVVKVSTILDESFTEIRKHEVLKKEGLLVEYEDSMSAPVLFCSHTWLRRSAPDNSQHVKLTLLKSVLRRAVAGSLGNLSPHYLTALAYKEDSAALHLQADDLRKLKDGYVFFDYMSIPQEDREAQGRAIASLVSYVSSSAFFMCLAGPWTHEDFGDARDDLAWSGRGWCRMELAANALSPVAKPMILACSPSRVVTLPPGGAIGREFLVAARVGHGDFTVDADKLELGPLLRNLIAARKKLALAQDDILTFRVLHAATTWLLDGCGLEREEDEAYDDWMATMRFESATDNVEGSGQTPLHFAVMSGRADLVETLLDKGAPIDCGYVQEAPHYTMIKGNTPLAVAGQYARDSTIVDLLLKRGADPRQHIDEFGLTALHFTCVAGNVRGIRALSAHDETLLEVRNGHGELPLTLGACFTGQRRMLETLRDEFPKQFGAMITTHDVEGCCGRSLCSAALGNGSAPLEFLKMILDSGEPVDLYAPVATRIMGPIIESMAVDDIATAPEYLVFFTHCTRTPALHVAAYFGVLQAVDLLIERGADVSSTANPQGMSPLHLAVIGGHEDVVARLLAAGADVSLEDKRGRTALSYAEQLHSAATPRTREMELLSRAP</sequence>
<name>A0A8J2SPP2_9STRA</name>
<dbReference type="AlphaFoldDB" id="A0A8J2SPP2"/>
<dbReference type="OrthoDB" id="191483at2759"/>